<evidence type="ECO:0000259" key="1">
    <source>
        <dbReference type="PROSITE" id="PS50851"/>
    </source>
</evidence>
<dbReference type="AlphaFoldDB" id="A0A1W1WH52"/>
<dbReference type="Gene3D" id="2.30.30.40">
    <property type="entry name" value="SH3 Domains"/>
    <property type="match status" value="1"/>
</dbReference>
<proteinExistence type="predicted"/>
<accession>A0A1W1WH52</accession>
<dbReference type="Gene3D" id="2.40.50.180">
    <property type="entry name" value="CheA-289, Domain 4"/>
    <property type="match status" value="1"/>
</dbReference>
<dbReference type="PROSITE" id="PS50851">
    <property type="entry name" value="CHEW"/>
    <property type="match status" value="1"/>
</dbReference>
<dbReference type="RefSeq" id="WP_084661464.1">
    <property type="nucleotide sequence ID" value="NZ_FWWY01000001.1"/>
</dbReference>
<evidence type="ECO:0000313" key="2">
    <source>
        <dbReference type="EMBL" id="SMC05063.1"/>
    </source>
</evidence>
<dbReference type="OrthoDB" id="9909839at2"/>
<dbReference type="SMART" id="SM00260">
    <property type="entry name" value="CheW"/>
    <property type="match status" value="1"/>
</dbReference>
<feature type="domain" description="CheW-like" evidence="1">
    <location>
        <begin position="1"/>
        <end position="136"/>
    </location>
</feature>
<dbReference type="GO" id="GO:0006935">
    <property type="term" value="P:chemotaxis"/>
    <property type="evidence" value="ECO:0007669"/>
    <property type="project" value="InterPro"/>
</dbReference>
<gene>
    <name evidence="2" type="ORF">SAMN00768000_2005</name>
</gene>
<dbReference type="InterPro" id="IPR036061">
    <property type="entry name" value="CheW-like_dom_sf"/>
</dbReference>
<dbReference type="InterPro" id="IPR039315">
    <property type="entry name" value="CheW"/>
</dbReference>
<dbReference type="PANTHER" id="PTHR22617">
    <property type="entry name" value="CHEMOTAXIS SENSOR HISTIDINE KINASE-RELATED"/>
    <property type="match status" value="1"/>
</dbReference>
<sequence>MQVLTFSLEGSTFGLPTSVVGEVIRMPSLTGLPGAPMGLLGLMNLRGRMLPVVDPRFWLHIESENPLKHVVVVVGEGESMGLAVEQVDSIIETAVHEDVPDMVDERLKPLISGYFQTERGFVFVWHSHGPYFLWDLMHQAGEMLS</sequence>
<dbReference type="PANTHER" id="PTHR22617:SF23">
    <property type="entry name" value="CHEMOTAXIS PROTEIN CHEW"/>
    <property type="match status" value="1"/>
</dbReference>
<protein>
    <submittedName>
        <fullName evidence="2">Purine-binding chemotaxis protein CheW</fullName>
    </submittedName>
</protein>
<dbReference type="SUPFAM" id="SSF50341">
    <property type="entry name" value="CheW-like"/>
    <property type="match status" value="1"/>
</dbReference>
<dbReference type="GO" id="GO:0005829">
    <property type="term" value="C:cytosol"/>
    <property type="evidence" value="ECO:0007669"/>
    <property type="project" value="TreeGrafter"/>
</dbReference>
<dbReference type="STRING" id="28034.BFX07_15015"/>
<dbReference type="GO" id="GO:0007165">
    <property type="term" value="P:signal transduction"/>
    <property type="evidence" value="ECO:0007669"/>
    <property type="project" value="InterPro"/>
</dbReference>
<dbReference type="EMBL" id="FWWY01000001">
    <property type="protein sequence ID" value="SMC05063.1"/>
    <property type="molecule type" value="Genomic_DNA"/>
</dbReference>
<dbReference type="Proteomes" id="UP000192660">
    <property type="component" value="Unassembled WGS sequence"/>
</dbReference>
<name>A0A1W1WH52_SULTA</name>
<organism evidence="2 3">
    <name type="scientific">Sulfobacillus thermosulfidooxidans (strain DSM 9293 / VKM B-1269 / AT-1)</name>
    <dbReference type="NCBI Taxonomy" id="929705"/>
    <lineage>
        <taxon>Bacteria</taxon>
        <taxon>Bacillati</taxon>
        <taxon>Bacillota</taxon>
        <taxon>Clostridia</taxon>
        <taxon>Eubacteriales</taxon>
        <taxon>Clostridiales Family XVII. Incertae Sedis</taxon>
        <taxon>Sulfobacillus</taxon>
    </lineage>
</organism>
<evidence type="ECO:0000313" key="3">
    <source>
        <dbReference type="Proteomes" id="UP000192660"/>
    </source>
</evidence>
<keyword evidence="3" id="KW-1185">Reference proteome</keyword>
<dbReference type="InterPro" id="IPR002545">
    <property type="entry name" value="CheW-lke_dom"/>
</dbReference>
<reference evidence="3" key="1">
    <citation type="submission" date="2017-04" db="EMBL/GenBank/DDBJ databases">
        <authorList>
            <person name="Varghese N."/>
            <person name="Submissions S."/>
        </authorList>
    </citation>
    <scope>NUCLEOTIDE SEQUENCE [LARGE SCALE GENOMIC DNA]</scope>
    <source>
        <strain evidence="3">DSM 9293</strain>
    </source>
</reference>
<dbReference type="Pfam" id="PF01584">
    <property type="entry name" value="CheW"/>
    <property type="match status" value="1"/>
</dbReference>